<protein>
    <submittedName>
        <fullName evidence="2">Uncharacterized protein</fullName>
    </submittedName>
</protein>
<sequence>MCSPKDSEISLENPSGVAIDLSNPLSVVGLTGHPPDDSGGLAEEVEGHTALGGTPIELDRQAGEGLMADIQTESMTGIKEKAIREVSTQHPIDQSMVAKPMKVSFRDMVRGSTYGVPVATVIPELEVDVNKDDVVLGRYDALILGEDVPSVLNNPTPDMVLELIKGGELTKKVDDVNLLVKELKTDRLAKASKMREKPIVVIENQETMRHSKMIFLKGSSSGNKGKRLNEKSGGAAVCNVTSVARHEPTNVASIGVIVHVPSKLNPSNHSAVKIVSKNQSASEEQVRRVGKMRREPSKGPESKDRNKVVVDDWVQEMLKSLLKTGSENMMCTTLEKLDVVALMEPRISGRRADAIISHHGFASSYQVEARGSFVLVTFVYASHNGSKRRDLWPQLSALKPIDNVS</sequence>
<evidence type="ECO:0000313" key="2">
    <source>
        <dbReference type="EMBL" id="KAK9005827.1"/>
    </source>
</evidence>
<organism evidence="2 3">
    <name type="scientific">Hibiscus sabdariffa</name>
    <name type="common">roselle</name>
    <dbReference type="NCBI Taxonomy" id="183260"/>
    <lineage>
        <taxon>Eukaryota</taxon>
        <taxon>Viridiplantae</taxon>
        <taxon>Streptophyta</taxon>
        <taxon>Embryophyta</taxon>
        <taxon>Tracheophyta</taxon>
        <taxon>Spermatophyta</taxon>
        <taxon>Magnoliopsida</taxon>
        <taxon>eudicotyledons</taxon>
        <taxon>Gunneridae</taxon>
        <taxon>Pentapetalae</taxon>
        <taxon>rosids</taxon>
        <taxon>malvids</taxon>
        <taxon>Malvales</taxon>
        <taxon>Malvaceae</taxon>
        <taxon>Malvoideae</taxon>
        <taxon>Hibiscus</taxon>
    </lineage>
</organism>
<name>A0ABR2QZH4_9ROSI</name>
<comment type="caution">
    <text evidence="2">The sequence shown here is derived from an EMBL/GenBank/DDBJ whole genome shotgun (WGS) entry which is preliminary data.</text>
</comment>
<feature type="compositionally biased region" description="Basic and acidic residues" evidence="1">
    <location>
        <begin position="284"/>
        <end position="305"/>
    </location>
</feature>
<evidence type="ECO:0000313" key="3">
    <source>
        <dbReference type="Proteomes" id="UP001396334"/>
    </source>
</evidence>
<keyword evidence="3" id="KW-1185">Reference proteome</keyword>
<evidence type="ECO:0000256" key="1">
    <source>
        <dbReference type="SAM" id="MobiDB-lite"/>
    </source>
</evidence>
<dbReference type="EMBL" id="JBBPBN010000030">
    <property type="protein sequence ID" value="KAK9005827.1"/>
    <property type="molecule type" value="Genomic_DNA"/>
</dbReference>
<feature type="region of interest" description="Disordered" evidence="1">
    <location>
        <begin position="276"/>
        <end position="305"/>
    </location>
</feature>
<accession>A0ABR2QZH4</accession>
<dbReference type="Proteomes" id="UP001396334">
    <property type="component" value="Unassembled WGS sequence"/>
</dbReference>
<reference evidence="2 3" key="1">
    <citation type="journal article" date="2024" name="G3 (Bethesda)">
        <title>Genome assembly of Hibiscus sabdariffa L. provides insights into metabolisms of medicinal natural products.</title>
        <authorList>
            <person name="Kim T."/>
        </authorList>
    </citation>
    <scope>NUCLEOTIDE SEQUENCE [LARGE SCALE GENOMIC DNA]</scope>
    <source>
        <strain evidence="2">TK-2024</strain>
        <tissue evidence="2">Old leaves</tissue>
    </source>
</reference>
<proteinExistence type="predicted"/>
<gene>
    <name evidence="2" type="ORF">V6N11_043247</name>
</gene>